<evidence type="ECO:0000313" key="3">
    <source>
        <dbReference type="Proteomes" id="UP001499910"/>
    </source>
</evidence>
<evidence type="ECO:0000259" key="1">
    <source>
        <dbReference type="Pfam" id="PF22187"/>
    </source>
</evidence>
<dbReference type="InterPro" id="IPR054024">
    <property type="entry name" value="DUF6946"/>
</dbReference>
<dbReference type="Pfam" id="PF22187">
    <property type="entry name" value="DUF6946"/>
    <property type="match status" value="1"/>
</dbReference>
<gene>
    <name evidence="2" type="ORF">GCM10023209_06140</name>
</gene>
<reference evidence="3" key="1">
    <citation type="journal article" date="2019" name="Int. J. Syst. Evol. Microbiol.">
        <title>The Global Catalogue of Microorganisms (GCM) 10K type strain sequencing project: providing services to taxonomists for standard genome sequencing and annotation.</title>
        <authorList>
            <consortium name="The Broad Institute Genomics Platform"/>
            <consortium name="The Broad Institute Genome Sequencing Center for Infectious Disease"/>
            <person name="Wu L."/>
            <person name="Ma J."/>
        </authorList>
    </citation>
    <scope>NUCLEOTIDE SEQUENCE [LARGE SCALE GENOMIC DNA]</scope>
    <source>
        <strain evidence="3">JCM 18015</strain>
    </source>
</reference>
<dbReference type="Proteomes" id="UP001499910">
    <property type="component" value="Unassembled WGS sequence"/>
</dbReference>
<comment type="caution">
    <text evidence="2">The sequence shown here is derived from an EMBL/GenBank/DDBJ whole genome shotgun (WGS) entry which is preliminary data.</text>
</comment>
<dbReference type="EMBL" id="BAABHW010000001">
    <property type="protein sequence ID" value="GAA5066990.1"/>
    <property type="molecule type" value="Genomic_DNA"/>
</dbReference>
<proteinExistence type="predicted"/>
<accession>A0ABP9KZR5</accession>
<name>A0ABP9KZR5_9RHOB</name>
<protein>
    <recommendedName>
        <fullName evidence="1">DUF6946 domain-containing protein</fullName>
    </recommendedName>
</protein>
<feature type="domain" description="DUF6946" evidence="1">
    <location>
        <begin position="1"/>
        <end position="181"/>
    </location>
</feature>
<sequence>MAAAQCWEAGFPPEVAALCGDQTELQLALVEHKVPMPGKGFPSQCDVFALVHADGRDMAVAVEAKVAEPFGPTIGEWLGETPSLNKLERIDTIAGWLGLDAPDPTLRYQLFHRCAAAIVEARRFRRPVAGMIVHSFSQSFHWLPDFQAFAAALGLDLGAAEAGDVALPDGLVLRLGWAKGDGIFLADLTGAGT</sequence>
<keyword evidence="3" id="KW-1185">Reference proteome</keyword>
<organism evidence="2 3">
    <name type="scientific">[Roseibacterium] beibuensis</name>
    <dbReference type="NCBI Taxonomy" id="1193142"/>
    <lineage>
        <taxon>Bacteria</taxon>
        <taxon>Pseudomonadati</taxon>
        <taxon>Pseudomonadota</taxon>
        <taxon>Alphaproteobacteria</taxon>
        <taxon>Rhodobacterales</taxon>
        <taxon>Roseobacteraceae</taxon>
        <taxon>Roseicyclus</taxon>
    </lineage>
</organism>
<evidence type="ECO:0000313" key="2">
    <source>
        <dbReference type="EMBL" id="GAA5066990.1"/>
    </source>
</evidence>